<protein>
    <submittedName>
        <fullName evidence="2">Uncharacterized protein</fullName>
    </submittedName>
</protein>
<reference evidence="2 3" key="1">
    <citation type="submission" date="2018-06" db="EMBL/GenBank/DDBJ databases">
        <authorList>
            <consortium name="Pathogen Informatics"/>
            <person name="Doyle S."/>
        </authorList>
    </citation>
    <scope>NUCLEOTIDE SEQUENCE [LARGE SCALE GENOMIC DNA]</scope>
    <source>
        <strain evidence="2 3">NCTC11842</strain>
    </source>
</reference>
<evidence type="ECO:0000313" key="2">
    <source>
        <dbReference type="EMBL" id="SPY99958.1"/>
    </source>
</evidence>
<dbReference type="Proteomes" id="UP000638986">
    <property type="component" value="Unassembled WGS sequence"/>
</dbReference>
<proteinExistence type="predicted"/>
<dbReference type="EMBL" id="UAUF01000002">
    <property type="protein sequence ID" value="SPY99958.1"/>
    <property type="molecule type" value="Genomic_DNA"/>
</dbReference>
<reference evidence="1 4" key="2">
    <citation type="submission" date="2020-11" db="EMBL/GenBank/DDBJ databases">
        <title>Enhanced detection system for hospital associated transmission using whole genome sequencing surveillance.</title>
        <authorList>
            <person name="Harrison L.H."/>
            <person name="Van Tyne D."/>
            <person name="Marsh J.W."/>
            <person name="Griffith M.P."/>
            <person name="Snyder D.J."/>
            <person name="Cooper V.S."/>
            <person name="Mustapha M."/>
        </authorList>
    </citation>
    <scope>NUCLEOTIDE SEQUENCE [LARGE SCALE GENOMIC DNA]</scope>
    <source>
        <strain evidence="1 4">PSB00013</strain>
    </source>
</reference>
<sequence>MTDSTVNRHLLESESIAERWSEVSASLSRLMNWMDSKEGWVVGVDSEFLDLLAKVIERVEDPDFASRLQNGENASQVALIFATLHSSRFLRVLEMLDKRSPGIVSRLTLSLGRLGGESEVFAELFYERLMLIHRCELLAQVFSLKRSQAIANCIQVIKGSQ</sequence>
<dbReference type="Proteomes" id="UP000250443">
    <property type="component" value="Unassembled WGS sequence"/>
</dbReference>
<dbReference type="EMBL" id="JADTXM010000015">
    <property type="protein sequence ID" value="MBH3440940.1"/>
    <property type="molecule type" value="Genomic_DNA"/>
</dbReference>
<evidence type="ECO:0000313" key="4">
    <source>
        <dbReference type="Proteomes" id="UP000638986"/>
    </source>
</evidence>
<dbReference type="InterPro" id="IPR049919">
    <property type="entry name" value="IcmW"/>
</dbReference>
<evidence type="ECO:0000313" key="1">
    <source>
        <dbReference type="EMBL" id="MBH3440940.1"/>
    </source>
</evidence>
<gene>
    <name evidence="1" type="ORF">I5Q09_19845</name>
    <name evidence="2" type="ORF">NCTC11842_00103</name>
</gene>
<dbReference type="AlphaFoldDB" id="A0A2X2BYS4"/>
<name>A0A2X2BYS4_PSELU</name>
<organism evidence="2 3">
    <name type="scientific">Pseudomonas luteola</name>
    <dbReference type="NCBI Taxonomy" id="47886"/>
    <lineage>
        <taxon>Bacteria</taxon>
        <taxon>Pseudomonadati</taxon>
        <taxon>Pseudomonadota</taxon>
        <taxon>Gammaproteobacteria</taxon>
        <taxon>Pseudomonadales</taxon>
        <taxon>Pseudomonadaceae</taxon>
        <taxon>Pseudomonas</taxon>
    </lineage>
</organism>
<dbReference type="NCBIfam" id="NF038222">
    <property type="entry name" value="IcmW_IVB"/>
    <property type="match status" value="1"/>
</dbReference>
<dbReference type="Pfam" id="PF23130">
    <property type="entry name" value="IcmW"/>
    <property type="match status" value="1"/>
</dbReference>
<dbReference type="InterPro" id="IPR057079">
    <property type="entry name" value="IcmW-like"/>
</dbReference>
<accession>A0A2X2BYS4</accession>
<dbReference type="RefSeq" id="WP_010799602.1">
    <property type="nucleotide sequence ID" value="NZ_JAAMQY010000010.1"/>
</dbReference>
<evidence type="ECO:0000313" key="3">
    <source>
        <dbReference type="Proteomes" id="UP000250443"/>
    </source>
</evidence>